<evidence type="ECO:0000313" key="2">
    <source>
        <dbReference type="Proteomes" id="UP000019486"/>
    </source>
</evidence>
<dbReference type="Proteomes" id="UP000019486">
    <property type="component" value="Unassembled WGS sequence"/>
</dbReference>
<organism evidence="1 2">
    <name type="scientific">Skermanella stibiiresistens SB22</name>
    <dbReference type="NCBI Taxonomy" id="1385369"/>
    <lineage>
        <taxon>Bacteria</taxon>
        <taxon>Pseudomonadati</taxon>
        <taxon>Pseudomonadota</taxon>
        <taxon>Alphaproteobacteria</taxon>
        <taxon>Rhodospirillales</taxon>
        <taxon>Azospirillaceae</taxon>
        <taxon>Skermanella</taxon>
    </lineage>
</organism>
<accession>W9GU72</accession>
<dbReference type="Gene3D" id="3.60.21.10">
    <property type="match status" value="1"/>
</dbReference>
<dbReference type="OrthoDB" id="9807890at2"/>
<dbReference type="STRING" id="1385369.N825_11660"/>
<dbReference type="PATRIC" id="fig|1385369.3.peg.5599"/>
<protein>
    <recommendedName>
        <fullName evidence="3">Serine/threonine protein phosphatase</fullName>
    </recommendedName>
</protein>
<evidence type="ECO:0000313" key="1">
    <source>
        <dbReference type="EMBL" id="EWY37334.1"/>
    </source>
</evidence>
<comment type="caution">
    <text evidence="1">The sequence shown here is derived from an EMBL/GenBank/DDBJ whole genome shotgun (WGS) entry which is preliminary data.</text>
</comment>
<dbReference type="InterPro" id="IPR029052">
    <property type="entry name" value="Metallo-depent_PP-like"/>
</dbReference>
<name>W9GU72_9PROT</name>
<proteinExistence type="predicted"/>
<dbReference type="EMBL" id="AVFL01000027">
    <property type="protein sequence ID" value="EWY37334.1"/>
    <property type="molecule type" value="Genomic_DNA"/>
</dbReference>
<sequence length="276" mass="29872">MQDNQKFADIGQPKRIWAVGAIHGDVDRLAALHSDIARRFTPGDRLVYTGNMIGRGEAVRETMDELLAFRRALIAMPGMLAEDVVYLRGAQEEMWQKLLQLQFAPDPAVVLRWMLRQGADATLRAYGGNPDYGLAAARDGAVALTRWTNSLRGGMRSAPGHENVMSALRRAAYTSLPGENPPERVPAGVLLVASGIETSRPLGAQGDTFWWGGNGFARIDRPYDQFRRIVRGYDPGRGGINAGDFTATLDGGCGFGGPLVCGCLTASGEILELIEV</sequence>
<reference evidence="1 2" key="1">
    <citation type="submission" date="2013-08" db="EMBL/GenBank/DDBJ databases">
        <title>The genome sequence of Skermanella stibiiresistens.</title>
        <authorList>
            <person name="Zhu W."/>
            <person name="Wang G."/>
        </authorList>
    </citation>
    <scope>NUCLEOTIDE SEQUENCE [LARGE SCALE GENOMIC DNA]</scope>
    <source>
        <strain evidence="1 2">SB22</strain>
    </source>
</reference>
<evidence type="ECO:0008006" key="3">
    <source>
        <dbReference type="Google" id="ProtNLM"/>
    </source>
</evidence>
<keyword evidence="2" id="KW-1185">Reference proteome</keyword>
<gene>
    <name evidence="1" type="ORF">N825_11660</name>
</gene>
<dbReference type="RefSeq" id="WP_037459036.1">
    <property type="nucleotide sequence ID" value="NZ_AVFL01000027.1"/>
</dbReference>
<dbReference type="SUPFAM" id="SSF56300">
    <property type="entry name" value="Metallo-dependent phosphatases"/>
    <property type="match status" value="1"/>
</dbReference>
<dbReference type="AlphaFoldDB" id="W9GU72"/>